<dbReference type="CDD" id="cd12797">
    <property type="entry name" value="M23_peptidase"/>
    <property type="match status" value="1"/>
</dbReference>
<reference evidence="3" key="1">
    <citation type="journal article" date="2020" name="mSystems">
        <title>Genome- and Community-Level Interaction Insights into Carbon Utilization and Element Cycling Functions of Hydrothermarchaeota in Hydrothermal Sediment.</title>
        <authorList>
            <person name="Zhou Z."/>
            <person name="Liu Y."/>
            <person name="Xu W."/>
            <person name="Pan J."/>
            <person name="Luo Z.H."/>
            <person name="Li M."/>
        </authorList>
    </citation>
    <scope>NUCLEOTIDE SEQUENCE [LARGE SCALE GENOMIC DNA]</scope>
    <source>
        <strain evidence="3">SpSt-780</strain>
    </source>
</reference>
<dbReference type="PANTHER" id="PTHR21666">
    <property type="entry name" value="PEPTIDASE-RELATED"/>
    <property type="match status" value="1"/>
</dbReference>
<sequence length="299" mass="34268">MKEWSIILHIGNRSLSFKFNEKFYTSFLIILSIISSLFLYLNIEGYKRRVNIIKAEMLRKEKQILLNYLEKINSQINTLSLQSESIFNNTLLLSYIAENEIPKNFNKNMGTGGFFENTSISDIKVSRSVENLIKEKEKIKNLVDYQFQNIEKTKRRLNEKEALSKATPSIWPTYGYLTAGFGIRVHPIYKTIEFHKGIDIANHPGTLVFASAYGLVKFAGWKDGYGYTIIIDHGYGYSTKYAHLKNIYVKTGMYVRRGQIIGSIGSSGLTTGPHLHYEVLVIDKPVNPWGYLDNSSNTY</sequence>
<accession>A0A7C4YEU5</accession>
<evidence type="ECO:0000259" key="2">
    <source>
        <dbReference type="Pfam" id="PF01551"/>
    </source>
</evidence>
<dbReference type="FunFam" id="2.70.70.10:FF:000006">
    <property type="entry name" value="M23 family peptidase"/>
    <property type="match status" value="1"/>
</dbReference>
<gene>
    <name evidence="3" type="ORF">ENV67_00805</name>
</gene>
<evidence type="ECO:0000313" key="3">
    <source>
        <dbReference type="EMBL" id="HGW91065.1"/>
    </source>
</evidence>
<organism evidence="3">
    <name type="scientific">candidate division WOR-3 bacterium</name>
    <dbReference type="NCBI Taxonomy" id="2052148"/>
    <lineage>
        <taxon>Bacteria</taxon>
        <taxon>Bacteria division WOR-3</taxon>
    </lineage>
</organism>
<comment type="caution">
    <text evidence="3">The sequence shown here is derived from an EMBL/GenBank/DDBJ whole genome shotgun (WGS) entry which is preliminary data.</text>
</comment>
<dbReference type="EMBL" id="DTHG01000008">
    <property type="protein sequence ID" value="HGW91065.1"/>
    <property type="molecule type" value="Genomic_DNA"/>
</dbReference>
<dbReference type="GO" id="GO:0004222">
    <property type="term" value="F:metalloendopeptidase activity"/>
    <property type="evidence" value="ECO:0007669"/>
    <property type="project" value="TreeGrafter"/>
</dbReference>
<evidence type="ECO:0000256" key="1">
    <source>
        <dbReference type="SAM" id="Phobius"/>
    </source>
</evidence>
<keyword evidence="1" id="KW-1133">Transmembrane helix</keyword>
<dbReference type="InterPro" id="IPR050570">
    <property type="entry name" value="Cell_wall_metabolism_enzyme"/>
</dbReference>
<feature type="transmembrane region" description="Helical" evidence="1">
    <location>
        <begin position="23"/>
        <end position="43"/>
    </location>
</feature>
<protein>
    <submittedName>
        <fullName evidence="3">M23 family metallopeptidase</fullName>
    </submittedName>
</protein>
<dbReference type="Gene3D" id="2.70.70.10">
    <property type="entry name" value="Glucose Permease (Domain IIA)"/>
    <property type="match status" value="1"/>
</dbReference>
<dbReference type="InterPro" id="IPR011055">
    <property type="entry name" value="Dup_hybrid_motif"/>
</dbReference>
<keyword evidence="1" id="KW-0472">Membrane</keyword>
<name>A0A7C4YEU5_UNCW3</name>
<proteinExistence type="predicted"/>
<dbReference type="InterPro" id="IPR016047">
    <property type="entry name" value="M23ase_b-sheet_dom"/>
</dbReference>
<dbReference type="Pfam" id="PF01551">
    <property type="entry name" value="Peptidase_M23"/>
    <property type="match status" value="1"/>
</dbReference>
<dbReference type="AlphaFoldDB" id="A0A7C4YEU5"/>
<feature type="domain" description="M23ase beta-sheet core" evidence="2">
    <location>
        <begin position="194"/>
        <end position="288"/>
    </location>
</feature>
<keyword evidence="1" id="KW-0812">Transmembrane</keyword>
<dbReference type="SUPFAM" id="SSF51261">
    <property type="entry name" value="Duplicated hybrid motif"/>
    <property type="match status" value="1"/>
</dbReference>
<dbReference type="PANTHER" id="PTHR21666:SF286">
    <property type="entry name" value="LIPOPROTEIN NLPD"/>
    <property type="match status" value="1"/>
</dbReference>